<dbReference type="KEGG" id="sale:EPH95_06200"/>
<accession>A0A514LG35</accession>
<organism evidence="1 2">
    <name type="scientific">Salicibibacter halophilus</name>
    <dbReference type="NCBI Taxonomy" id="2502791"/>
    <lineage>
        <taxon>Bacteria</taxon>
        <taxon>Bacillati</taxon>
        <taxon>Bacillota</taxon>
        <taxon>Bacilli</taxon>
        <taxon>Bacillales</taxon>
        <taxon>Bacillaceae</taxon>
        <taxon>Salicibibacter</taxon>
    </lineage>
</organism>
<protein>
    <submittedName>
        <fullName evidence="1">Uncharacterized protein</fullName>
    </submittedName>
</protein>
<dbReference type="RefSeq" id="WP_142088271.1">
    <property type="nucleotide sequence ID" value="NZ_CP035485.1"/>
</dbReference>
<dbReference type="AlphaFoldDB" id="A0A514LG35"/>
<dbReference type="EMBL" id="CP035485">
    <property type="protein sequence ID" value="QDI90817.1"/>
    <property type="molecule type" value="Genomic_DNA"/>
</dbReference>
<sequence length="79" mass="8458">MAKTPAEKRTSQDPAALILREEAWPFVRGKRSHGSDIPPLRSSCSAASILKLQGAWGASPLAKTPWMATGQMKAGLILD</sequence>
<gene>
    <name evidence="1" type="ORF">EPH95_06200</name>
</gene>
<dbReference type="Proteomes" id="UP000319756">
    <property type="component" value="Chromosome"/>
</dbReference>
<keyword evidence="2" id="KW-1185">Reference proteome</keyword>
<proteinExistence type="predicted"/>
<reference evidence="2" key="1">
    <citation type="submission" date="2019-01" db="EMBL/GenBank/DDBJ databases">
        <title>Genomic analysis of Salicibibacter sp. NKC3-5.</title>
        <authorList>
            <person name="Oh Y.J."/>
        </authorList>
    </citation>
    <scope>NUCLEOTIDE SEQUENCE [LARGE SCALE GENOMIC DNA]</scope>
    <source>
        <strain evidence="2">NKC3-5</strain>
    </source>
</reference>
<name>A0A514LG35_9BACI</name>
<evidence type="ECO:0000313" key="2">
    <source>
        <dbReference type="Proteomes" id="UP000319756"/>
    </source>
</evidence>
<evidence type="ECO:0000313" key="1">
    <source>
        <dbReference type="EMBL" id="QDI90817.1"/>
    </source>
</evidence>